<dbReference type="Proteomes" id="UP001374579">
    <property type="component" value="Unassembled WGS sequence"/>
</dbReference>
<evidence type="ECO:0000313" key="3">
    <source>
        <dbReference type="Proteomes" id="UP001374579"/>
    </source>
</evidence>
<evidence type="ECO:0000256" key="1">
    <source>
        <dbReference type="SAM" id="MobiDB-lite"/>
    </source>
</evidence>
<dbReference type="EMBL" id="JBAMIC010000007">
    <property type="protein sequence ID" value="KAK7105302.1"/>
    <property type="molecule type" value="Genomic_DNA"/>
</dbReference>
<feature type="region of interest" description="Disordered" evidence="1">
    <location>
        <begin position="87"/>
        <end position="112"/>
    </location>
</feature>
<sequence>MFPSHQTFKGLVMTVHGFVGAAHYLLGHGVKFILANKFCQDPLEEHFGRHRAMGRTADNPTLLQFGHQENSLRMQRQLALIVTPRGNVHGAPAQRPVVQISTSPLKKKQKQN</sequence>
<organism evidence="2 3">
    <name type="scientific">Littorina saxatilis</name>
    <dbReference type="NCBI Taxonomy" id="31220"/>
    <lineage>
        <taxon>Eukaryota</taxon>
        <taxon>Metazoa</taxon>
        <taxon>Spiralia</taxon>
        <taxon>Lophotrochozoa</taxon>
        <taxon>Mollusca</taxon>
        <taxon>Gastropoda</taxon>
        <taxon>Caenogastropoda</taxon>
        <taxon>Littorinimorpha</taxon>
        <taxon>Littorinoidea</taxon>
        <taxon>Littorinidae</taxon>
        <taxon>Littorina</taxon>
    </lineage>
</organism>
<accession>A0AAN9GEE8</accession>
<gene>
    <name evidence="2" type="ORF">V1264_016703</name>
</gene>
<name>A0AAN9GEE8_9CAEN</name>
<dbReference type="AlphaFoldDB" id="A0AAN9GEE8"/>
<evidence type="ECO:0000313" key="2">
    <source>
        <dbReference type="EMBL" id="KAK7105302.1"/>
    </source>
</evidence>
<comment type="caution">
    <text evidence="2">The sequence shown here is derived from an EMBL/GenBank/DDBJ whole genome shotgun (WGS) entry which is preliminary data.</text>
</comment>
<reference evidence="2 3" key="1">
    <citation type="submission" date="2024-02" db="EMBL/GenBank/DDBJ databases">
        <title>Chromosome-scale genome assembly of the rough periwinkle Littorina saxatilis.</title>
        <authorList>
            <person name="De Jode A."/>
            <person name="Faria R."/>
            <person name="Formenti G."/>
            <person name="Sims Y."/>
            <person name="Smith T.P."/>
            <person name="Tracey A."/>
            <person name="Wood J.M.D."/>
            <person name="Zagrodzka Z.B."/>
            <person name="Johannesson K."/>
            <person name="Butlin R.K."/>
            <person name="Leder E.H."/>
        </authorList>
    </citation>
    <scope>NUCLEOTIDE SEQUENCE [LARGE SCALE GENOMIC DNA]</scope>
    <source>
        <strain evidence="2">Snail1</strain>
        <tissue evidence="2">Muscle</tissue>
    </source>
</reference>
<protein>
    <submittedName>
        <fullName evidence="2">Uncharacterized protein</fullName>
    </submittedName>
</protein>
<keyword evidence="3" id="KW-1185">Reference proteome</keyword>
<proteinExistence type="predicted"/>